<sequence>MGLFAEICGGWTYRKTLWWGWIWNALIAFLFTVCGIVVAQKLNKLDWVTNAATGEVDETSEKLVGGLVANISWGIVLNALFLIFSLVVLLRKVRPHHRENPRRVQSRRGKRDNENRGPRERARPLPVLTPRALPFPRPTTTQTIAKTGAGFSYGIIVGSAIHLFFAQCEVAIALDAHDKWLKQSLADSTVWASQDNNTYRGVYVLGFLSSISYLVFAVIMIVCMKAVMKDSSEPYTEFRDRYGVSSDRGARPSQGP</sequence>
<gene>
    <name evidence="3" type="ORF">MICPUN_108330</name>
</gene>
<feature type="compositionally biased region" description="Basic residues" evidence="1">
    <location>
        <begin position="100"/>
        <end position="110"/>
    </location>
</feature>
<reference evidence="3 4" key="1">
    <citation type="journal article" date="2009" name="Science">
        <title>Green evolution and dynamic adaptations revealed by genomes of the marine picoeukaryotes Micromonas.</title>
        <authorList>
            <person name="Worden A.Z."/>
            <person name="Lee J.H."/>
            <person name="Mock T."/>
            <person name="Rouze P."/>
            <person name="Simmons M.P."/>
            <person name="Aerts A.L."/>
            <person name="Allen A.E."/>
            <person name="Cuvelier M.L."/>
            <person name="Derelle E."/>
            <person name="Everett M.V."/>
            <person name="Foulon E."/>
            <person name="Grimwood J."/>
            <person name="Gundlach H."/>
            <person name="Henrissat B."/>
            <person name="Napoli C."/>
            <person name="McDonald S.M."/>
            <person name="Parker M.S."/>
            <person name="Rombauts S."/>
            <person name="Salamov A."/>
            <person name="Von Dassow P."/>
            <person name="Badger J.H."/>
            <person name="Coutinho P.M."/>
            <person name="Demir E."/>
            <person name="Dubchak I."/>
            <person name="Gentemann C."/>
            <person name="Eikrem W."/>
            <person name="Gready J.E."/>
            <person name="John U."/>
            <person name="Lanier W."/>
            <person name="Lindquist E.A."/>
            <person name="Lucas S."/>
            <person name="Mayer K.F."/>
            <person name="Moreau H."/>
            <person name="Not F."/>
            <person name="Otillar R."/>
            <person name="Panaud O."/>
            <person name="Pangilinan J."/>
            <person name="Paulsen I."/>
            <person name="Piegu B."/>
            <person name="Poliakov A."/>
            <person name="Robbens S."/>
            <person name="Schmutz J."/>
            <person name="Toulza E."/>
            <person name="Wyss T."/>
            <person name="Zelensky A."/>
            <person name="Zhou K."/>
            <person name="Armbrust E.V."/>
            <person name="Bhattacharya D."/>
            <person name="Goodenough U.W."/>
            <person name="Van de Peer Y."/>
            <person name="Grigoriev I.V."/>
        </authorList>
    </citation>
    <scope>NUCLEOTIDE SEQUENCE [LARGE SCALE GENOMIC DNA]</scope>
    <source>
        <strain evidence="4">RCC299 / NOUM17</strain>
    </source>
</reference>
<feature type="transmembrane region" description="Helical" evidence="2">
    <location>
        <begin position="71"/>
        <end position="90"/>
    </location>
</feature>
<dbReference type="OrthoDB" id="10409098at2759"/>
<feature type="transmembrane region" description="Helical" evidence="2">
    <location>
        <begin position="21"/>
        <end position="39"/>
    </location>
</feature>
<keyword evidence="2" id="KW-1133">Transmembrane helix</keyword>
<dbReference type="InParanoid" id="C1E729"/>
<keyword evidence="4" id="KW-1185">Reference proteome</keyword>
<proteinExistence type="predicted"/>
<keyword evidence="2" id="KW-0472">Membrane</keyword>
<evidence type="ECO:0000256" key="1">
    <source>
        <dbReference type="SAM" id="MobiDB-lite"/>
    </source>
</evidence>
<organism evidence="3 4">
    <name type="scientific">Micromonas commoda (strain RCC299 / NOUM17 / CCMP2709)</name>
    <name type="common">Picoplanktonic green alga</name>
    <dbReference type="NCBI Taxonomy" id="296587"/>
    <lineage>
        <taxon>Eukaryota</taxon>
        <taxon>Viridiplantae</taxon>
        <taxon>Chlorophyta</taxon>
        <taxon>Mamiellophyceae</taxon>
        <taxon>Mamiellales</taxon>
        <taxon>Mamiellaceae</taxon>
        <taxon>Micromonas</taxon>
    </lineage>
</organism>
<dbReference type="OMA" id="MEHESWI"/>
<feature type="region of interest" description="Disordered" evidence="1">
    <location>
        <begin position="100"/>
        <end position="123"/>
    </location>
</feature>
<keyword evidence="2" id="KW-0812">Transmembrane</keyword>
<dbReference type="RefSeq" id="XP_002502651.1">
    <property type="nucleotide sequence ID" value="XM_002502605.1"/>
</dbReference>
<dbReference type="KEGG" id="mis:MICPUN_108330"/>
<evidence type="ECO:0000313" key="4">
    <source>
        <dbReference type="Proteomes" id="UP000002009"/>
    </source>
</evidence>
<feature type="transmembrane region" description="Helical" evidence="2">
    <location>
        <begin position="201"/>
        <end position="223"/>
    </location>
</feature>
<feature type="compositionally biased region" description="Basic and acidic residues" evidence="1">
    <location>
        <begin position="111"/>
        <end position="123"/>
    </location>
</feature>
<evidence type="ECO:0000256" key="2">
    <source>
        <dbReference type="SAM" id="Phobius"/>
    </source>
</evidence>
<dbReference type="Proteomes" id="UP000002009">
    <property type="component" value="Chromosome 5"/>
</dbReference>
<feature type="transmembrane region" description="Helical" evidence="2">
    <location>
        <begin position="151"/>
        <end position="174"/>
    </location>
</feature>
<dbReference type="AlphaFoldDB" id="C1E729"/>
<name>C1E729_MICCC</name>
<evidence type="ECO:0000313" key="3">
    <source>
        <dbReference type="EMBL" id="ACO63909.1"/>
    </source>
</evidence>
<dbReference type="GeneID" id="8243564"/>
<accession>C1E729</accession>
<dbReference type="EMBL" id="CP001326">
    <property type="protein sequence ID" value="ACO63909.1"/>
    <property type="molecule type" value="Genomic_DNA"/>
</dbReference>
<protein>
    <submittedName>
        <fullName evidence="3">Uncharacterized protein</fullName>
    </submittedName>
</protein>